<dbReference type="EMBL" id="CAOF01000097">
    <property type="protein sequence ID" value="CCO46726.1"/>
    <property type="molecule type" value="Genomic_DNA"/>
</dbReference>
<evidence type="ECO:0000256" key="1">
    <source>
        <dbReference type="SAM" id="Phobius"/>
    </source>
</evidence>
<keyword evidence="1" id="KW-0812">Transmembrane</keyword>
<evidence type="ECO:0000313" key="3">
    <source>
        <dbReference type="Proteomes" id="UP000018211"/>
    </source>
</evidence>
<comment type="caution">
    <text evidence="2">The sequence shown here is derived from an EMBL/GenBank/DDBJ whole genome shotgun (WGS) entry which is preliminary data.</text>
</comment>
<organism evidence="2 3">
    <name type="scientific">Vibrio nigripulchritudo SOn1</name>
    <dbReference type="NCBI Taxonomy" id="1238450"/>
    <lineage>
        <taxon>Bacteria</taxon>
        <taxon>Pseudomonadati</taxon>
        <taxon>Pseudomonadota</taxon>
        <taxon>Gammaproteobacteria</taxon>
        <taxon>Vibrionales</taxon>
        <taxon>Vibrionaceae</taxon>
        <taxon>Vibrio</taxon>
    </lineage>
</organism>
<proteinExistence type="predicted"/>
<protein>
    <submittedName>
        <fullName evidence="2">Uncharacterized protein</fullName>
    </submittedName>
</protein>
<feature type="transmembrane region" description="Helical" evidence="1">
    <location>
        <begin position="6"/>
        <end position="33"/>
    </location>
</feature>
<keyword evidence="1" id="KW-0472">Membrane</keyword>
<name>A0AAV2VPX5_9VIBR</name>
<accession>A0AAV2VPX5</accession>
<sequence length="42" mass="4838">MEQAFFIYVVFTICIIDPSLLEFFCFISVVDLLDNAGTNIQF</sequence>
<gene>
    <name evidence="2" type="ORF">VIBNISOn1_1860007</name>
</gene>
<dbReference type="AlphaFoldDB" id="A0AAV2VPX5"/>
<keyword evidence="1" id="KW-1133">Transmembrane helix</keyword>
<reference evidence="2 3" key="1">
    <citation type="journal article" date="2013" name="ISME J.">
        <title>Comparative genomics of pathogenic lineages of Vibrio nigripulchritudo identifies virulence-associated traits.</title>
        <authorList>
            <person name="Goudenege D."/>
            <person name="Labreuche Y."/>
            <person name="Krin E."/>
            <person name="Ansquer D."/>
            <person name="Mangenot S."/>
            <person name="Calteau A."/>
            <person name="Medigue C."/>
            <person name="Mazel D."/>
            <person name="Polz M.F."/>
            <person name="Le Roux F."/>
        </authorList>
    </citation>
    <scope>NUCLEOTIDE SEQUENCE [LARGE SCALE GENOMIC DNA]</scope>
    <source>
        <strain evidence="2 3">SOn1</strain>
    </source>
</reference>
<evidence type="ECO:0000313" key="2">
    <source>
        <dbReference type="EMBL" id="CCO46726.1"/>
    </source>
</evidence>
<dbReference type="Proteomes" id="UP000018211">
    <property type="component" value="Unassembled WGS sequence"/>
</dbReference>